<dbReference type="STRING" id="1658765.Msub_12556"/>
<comment type="caution">
    <text evidence="4">The sequence shown here is derived from an EMBL/GenBank/DDBJ whole genome shotgun (WGS) entry which is preliminary data.</text>
</comment>
<keyword evidence="3" id="KW-0472">Membrane</keyword>
<dbReference type="InterPro" id="IPR011990">
    <property type="entry name" value="TPR-like_helical_dom_sf"/>
</dbReference>
<evidence type="ECO:0000256" key="1">
    <source>
        <dbReference type="PROSITE-ProRule" id="PRU00339"/>
    </source>
</evidence>
<dbReference type="Proteomes" id="UP000036102">
    <property type="component" value="Unassembled WGS sequence"/>
</dbReference>
<dbReference type="EMBL" id="LFBU01000001">
    <property type="protein sequence ID" value="KMQ76345.1"/>
    <property type="molecule type" value="Genomic_DNA"/>
</dbReference>
<feature type="coiled-coil region" evidence="2">
    <location>
        <begin position="176"/>
        <end position="210"/>
    </location>
</feature>
<keyword evidence="5" id="KW-1185">Reference proteome</keyword>
<accession>A0A0J7M5V9</accession>
<dbReference type="Gene3D" id="1.25.40.10">
    <property type="entry name" value="Tetratricopeptide repeat domain"/>
    <property type="match status" value="1"/>
</dbReference>
<organism evidence="4 5">
    <name type="scientific">Marinobacter subterrani</name>
    <dbReference type="NCBI Taxonomy" id="1658765"/>
    <lineage>
        <taxon>Bacteria</taxon>
        <taxon>Pseudomonadati</taxon>
        <taxon>Pseudomonadota</taxon>
        <taxon>Gammaproteobacteria</taxon>
        <taxon>Pseudomonadales</taxon>
        <taxon>Marinobacteraceae</taxon>
        <taxon>Marinobacter</taxon>
    </lineage>
</organism>
<name>A0A0J7M5V9_9GAMM</name>
<keyword evidence="2" id="KW-0175">Coiled coil</keyword>
<reference evidence="4 5" key="1">
    <citation type="submission" date="2015-06" db="EMBL/GenBank/DDBJ databases">
        <title>Marinobacter subterrani, a genetically tractable neutrophilic iron-oxidizing strain isolated from the Soudan Iron Mine.</title>
        <authorList>
            <person name="Bonis B.M."/>
            <person name="Gralnick J.A."/>
        </authorList>
    </citation>
    <scope>NUCLEOTIDE SEQUENCE [LARGE SCALE GENOMIC DNA]</scope>
    <source>
        <strain evidence="4 5">JG233</strain>
    </source>
</reference>
<feature type="transmembrane region" description="Helical" evidence="3">
    <location>
        <begin position="39"/>
        <end position="63"/>
    </location>
</feature>
<dbReference type="InterPro" id="IPR019734">
    <property type="entry name" value="TPR_rpt"/>
</dbReference>
<evidence type="ECO:0000256" key="3">
    <source>
        <dbReference type="SAM" id="Phobius"/>
    </source>
</evidence>
<evidence type="ECO:0000256" key="2">
    <source>
        <dbReference type="SAM" id="Coils"/>
    </source>
</evidence>
<dbReference type="Pfam" id="PF14559">
    <property type="entry name" value="TPR_19"/>
    <property type="match status" value="1"/>
</dbReference>
<protein>
    <submittedName>
        <fullName evidence="4">TPR repeat</fullName>
    </submittedName>
</protein>
<dbReference type="SUPFAM" id="SSF48452">
    <property type="entry name" value="TPR-like"/>
    <property type="match status" value="1"/>
</dbReference>
<dbReference type="PROSITE" id="PS50005">
    <property type="entry name" value="TPR"/>
    <property type="match status" value="1"/>
</dbReference>
<gene>
    <name evidence="4" type="ORF">Msub_12556</name>
</gene>
<sequence length="348" mass="39533">MQVRENPCSFFARHYAKVLDFYQTENGISIMSNRFFRRLLPFLGPLRTGVALGLMTVAGAAFAQGTNEPPPNEQDITSEDVAATLSDLKEPMYTPFIELYLLEETKALRKEMMNTRAELIEKVVDKELSVADKTMSYATDTVTYFFYLIAGATSILVVIGWNSIRDMRNQLTSLAEKRVNELVVEYETRLEFIEDQLRQKSDIIQQNQAEIERTNEVHSLWLKASQETSQQNKIAAYDTILDLRPDDVEALSYKADAVLEMQEPLWAISLCQRALKLAPDNGHAHYQLACAYAEIGRWDDAVSTLQKAIDISEAYRDDASVDVSFEQLRDHDSFRALVFPDQDDGTDA</sequence>
<keyword evidence="3" id="KW-1133">Transmembrane helix</keyword>
<dbReference type="SMART" id="SM00028">
    <property type="entry name" value="TPR"/>
    <property type="match status" value="2"/>
</dbReference>
<proteinExistence type="predicted"/>
<keyword evidence="1" id="KW-0802">TPR repeat</keyword>
<dbReference type="NCBIfam" id="NF047558">
    <property type="entry name" value="TPR_END_plus"/>
    <property type="match status" value="1"/>
</dbReference>
<evidence type="ECO:0000313" key="5">
    <source>
        <dbReference type="Proteomes" id="UP000036102"/>
    </source>
</evidence>
<keyword evidence="3" id="KW-0812">Transmembrane</keyword>
<evidence type="ECO:0000313" key="4">
    <source>
        <dbReference type="EMBL" id="KMQ76345.1"/>
    </source>
</evidence>
<feature type="repeat" description="TPR" evidence="1">
    <location>
        <begin position="282"/>
        <end position="315"/>
    </location>
</feature>
<dbReference type="AlphaFoldDB" id="A0A0J7M5V9"/>
<dbReference type="PATRIC" id="fig|1658765.3.peg.2576"/>
<feature type="transmembrane region" description="Helical" evidence="3">
    <location>
        <begin position="144"/>
        <end position="164"/>
    </location>
</feature>